<keyword evidence="3" id="KW-1133">Transmembrane helix</keyword>
<reference evidence="6" key="1">
    <citation type="submission" date="2017-11" db="EMBL/GenBank/DDBJ databases">
        <title>The sensing device of the deep-sea amphipod.</title>
        <authorList>
            <person name="Kobayashi H."/>
            <person name="Nagahama T."/>
            <person name="Arai W."/>
            <person name="Sasagawa Y."/>
            <person name="Umeda M."/>
            <person name="Hayashi T."/>
            <person name="Nikaido I."/>
            <person name="Watanabe H."/>
            <person name="Oguri K."/>
            <person name="Kitazato H."/>
            <person name="Fujioka K."/>
            <person name="Kido Y."/>
            <person name="Takami H."/>
        </authorList>
    </citation>
    <scope>NUCLEOTIDE SEQUENCE</scope>
    <source>
        <tissue evidence="6">Whole body</tissue>
    </source>
</reference>
<dbReference type="Gene3D" id="1.10.8.1310">
    <property type="match status" value="1"/>
</dbReference>
<dbReference type="SMART" id="SM00164">
    <property type="entry name" value="TBC"/>
    <property type="match status" value="1"/>
</dbReference>
<dbReference type="Pfam" id="PF00566">
    <property type="entry name" value="RabGAP-TBC"/>
    <property type="match status" value="1"/>
</dbReference>
<dbReference type="GO" id="GO:0005789">
    <property type="term" value="C:endoplasmic reticulum membrane"/>
    <property type="evidence" value="ECO:0007669"/>
    <property type="project" value="TreeGrafter"/>
</dbReference>
<keyword evidence="3" id="KW-0472">Membrane</keyword>
<feature type="domain" description="Rab-GAP TBC" evidence="4">
    <location>
        <begin position="157"/>
        <end position="343"/>
    </location>
</feature>
<dbReference type="SUPFAM" id="SSF47923">
    <property type="entry name" value="Ypt/Rab-GAP domain of gyp1p"/>
    <property type="match status" value="2"/>
</dbReference>
<dbReference type="InterPro" id="IPR045913">
    <property type="entry name" value="TBC20/Gyp8-like"/>
</dbReference>
<evidence type="ECO:0000256" key="2">
    <source>
        <dbReference type="SAM" id="MobiDB-lite"/>
    </source>
</evidence>
<name>A0A2P2HXJ2_9CRUS</name>
<dbReference type="FunFam" id="1.10.8.1310:FF:000001">
    <property type="entry name" value="TBC1 domain family, member 20"/>
    <property type="match status" value="1"/>
</dbReference>
<dbReference type="PROSITE" id="PS50086">
    <property type="entry name" value="TBC_RABGAP"/>
    <property type="match status" value="1"/>
</dbReference>
<dbReference type="GO" id="GO:0005096">
    <property type="term" value="F:GTPase activator activity"/>
    <property type="evidence" value="ECO:0007669"/>
    <property type="project" value="UniProtKB-KW"/>
</dbReference>
<accession>A0A2P2HXJ2</accession>
<reference evidence="5" key="2">
    <citation type="journal article" date="2018" name="Biosci. Biotechnol. Biochem.">
        <title>Polysaccharide hydrolase of the hadal zone amphipods Hirondellea gigas.</title>
        <authorList>
            <person name="Kobayashi H."/>
            <person name="Nagahama T."/>
            <person name="Arai W."/>
            <person name="Sasagawa Y."/>
            <person name="Umeda M."/>
            <person name="Hayashi T."/>
            <person name="Nikaido I."/>
            <person name="Watanabe H."/>
            <person name="Oguri K."/>
            <person name="Kitazato H."/>
            <person name="Fujioka K."/>
            <person name="Kido Y."/>
            <person name="Takami H."/>
        </authorList>
    </citation>
    <scope>NUCLEOTIDE SEQUENCE</scope>
    <source>
        <tissue evidence="5">Whole body</tissue>
    </source>
</reference>
<dbReference type="InterPro" id="IPR035969">
    <property type="entry name" value="Rab-GAP_TBC_sf"/>
</dbReference>
<dbReference type="InterPro" id="IPR000195">
    <property type="entry name" value="Rab-GAP-TBC_dom"/>
</dbReference>
<dbReference type="EMBL" id="IACF01000749">
    <property type="protein sequence ID" value="LAB66505.1"/>
    <property type="molecule type" value="mRNA"/>
</dbReference>
<evidence type="ECO:0000313" key="5">
    <source>
        <dbReference type="EMBL" id="LAB66505.1"/>
    </source>
</evidence>
<dbReference type="PANTHER" id="PTHR20913:SF7">
    <property type="entry name" value="RE60063P"/>
    <property type="match status" value="1"/>
</dbReference>
<organism evidence="5">
    <name type="scientific">Hirondellea gigas</name>
    <dbReference type="NCBI Taxonomy" id="1518452"/>
    <lineage>
        <taxon>Eukaryota</taxon>
        <taxon>Metazoa</taxon>
        <taxon>Ecdysozoa</taxon>
        <taxon>Arthropoda</taxon>
        <taxon>Crustacea</taxon>
        <taxon>Multicrustacea</taxon>
        <taxon>Malacostraca</taxon>
        <taxon>Eumalacostraca</taxon>
        <taxon>Peracarida</taxon>
        <taxon>Amphipoda</taxon>
        <taxon>Amphilochidea</taxon>
        <taxon>Lysianassida</taxon>
        <taxon>Lysianassidira</taxon>
        <taxon>Lysianassoidea</taxon>
        <taxon>Lysianassidae</taxon>
        <taxon>Hirondellea</taxon>
    </lineage>
</organism>
<feature type="transmembrane region" description="Helical" evidence="3">
    <location>
        <begin position="461"/>
        <end position="483"/>
    </location>
</feature>
<dbReference type="EMBL" id="IACT01002169">
    <property type="protein sequence ID" value="LAC21463.1"/>
    <property type="molecule type" value="mRNA"/>
</dbReference>
<evidence type="ECO:0000313" key="6">
    <source>
        <dbReference type="EMBL" id="LAC21463.1"/>
    </source>
</evidence>
<dbReference type="PANTHER" id="PTHR20913">
    <property type="entry name" value="TBC1 DOMAIN FAMILY MEMBER 20/GTPASE"/>
    <property type="match status" value="1"/>
</dbReference>
<evidence type="ECO:0000256" key="3">
    <source>
        <dbReference type="SAM" id="Phobius"/>
    </source>
</evidence>
<evidence type="ECO:0000259" key="4">
    <source>
        <dbReference type="PROSITE" id="PS50086"/>
    </source>
</evidence>
<dbReference type="GO" id="GO:0006888">
    <property type="term" value="P:endoplasmic reticulum to Golgi vesicle-mediated transport"/>
    <property type="evidence" value="ECO:0007669"/>
    <property type="project" value="TreeGrafter"/>
</dbReference>
<feature type="compositionally biased region" description="Basic and acidic residues" evidence="2">
    <location>
        <begin position="9"/>
        <end position="24"/>
    </location>
</feature>
<keyword evidence="3" id="KW-0812">Transmembrane</keyword>
<sequence length="496" mass="56459">MNNSSNIEAADKQQEVKISDDTDELHTSLGKELHEQNTTSFKDINTSSVISRIEELEESFTEEDASMSNVKDAKCTNIKCMDSDTENTDKLNEITSEQDVRSNAIENIADINATEGEQFSLLTEFQQSKVDKIRELLQSSIVDVAGLQELAVQEHGFVTDAVRQQVWPRLLHVDNVPPIPLLDREQASGHHYYSQVVLDVERTLKRFPPGISSERRKVLMDQLIRMIVTVLKRNPDMHYYQGYHDVGITFLLVCGEDAGVLLLEELSLTHLREFLQPTMERTQRWLAFIYPILATASPALYQHMLQSGVGTVFCLAWLITWYAHTLSHYRHVVRLYDFLLSSPPLMPMYVAAAILNCREQQLLAVECDMAMMHHALSQVPDDLPLDSLLQEAKQLYRQVPPPTIAEKVDHYLLQQKQQEEAEMLEREQRKAAAARARDKCKPRPHVSWASTLATFVPRNLYTVRGAGAVAVIAVVMGLTAFYCKNQGHFKMLQLPW</sequence>
<dbReference type="AlphaFoldDB" id="A0A2P2HXJ2"/>
<dbReference type="Gene3D" id="1.10.472.80">
    <property type="entry name" value="Ypt/Rab-GAP domain of gyp1p, domain 3"/>
    <property type="match status" value="1"/>
</dbReference>
<proteinExistence type="evidence at transcript level"/>
<keyword evidence="1" id="KW-0343">GTPase activation</keyword>
<protein>
    <submittedName>
        <fullName evidence="5">TBC1 domain family member 20-like</fullName>
    </submittedName>
</protein>
<feature type="region of interest" description="Disordered" evidence="2">
    <location>
        <begin position="1"/>
        <end position="24"/>
    </location>
</feature>
<evidence type="ECO:0000256" key="1">
    <source>
        <dbReference type="ARBA" id="ARBA00022468"/>
    </source>
</evidence>